<sequence>MNIFLLSLIDKSIGGAMVKLSQLPAQSPILSPQHKQILARLAEMVVNTYVTFFKSVKVIPVGFEFSSKILIRKLSSVDFSSDNLDFIEKKLVGLINVPIMTSVIPIHVHLNRSGKFLLFTGIAILEGSDQYAEFFLRKLSINAMSIRFSSGSLHYLDQILEKGSNSELVSPRKLAAYYGINYNQFQKDCRNHFGDTFHQFHNKMKMLDVVGDVLFTNYSLKEIAYRNKFYNYNSMYILFRRKYKFPIDSIPRLLTEI</sequence>
<dbReference type="STRING" id="1685010.A0O34_07225"/>
<dbReference type="RefSeq" id="WP_066753105.1">
    <property type="nucleotide sequence ID" value="NZ_CP015199.1"/>
</dbReference>
<dbReference type="Pfam" id="PF12833">
    <property type="entry name" value="HTH_18"/>
    <property type="match status" value="1"/>
</dbReference>
<evidence type="ECO:0000313" key="2">
    <source>
        <dbReference type="EMBL" id="ANF50318.1"/>
    </source>
</evidence>
<dbReference type="Proteomes" id="UP000077824">
    <property type="component" value="Chromosome"/>
</dbReference>
<protein>
    <recommendedName>
        <fullName evidence="1">HTH araC/xylS-type domain-containing protein</fullName>
    </recommendedName>
</protein>
<dbReference type="OrthoDB" id="1239110at2"/>
<dbReference type="GO" id="GO:0003700">
    <property type="term" value="F:DNA-binding transcription factor activity"/>
    <property type="evidence" value="ECO:0007669"/>
    <property type="project" value="InterPro"/>
</dbReference>
<dbReference type="Gene3D" id="1.10.10.60">
    <property type="entry name" value="Homeodomain-like"/>
    <property type="match status" value="1"/>
</dbReference>
<evidence type="ECO:0000313" key="3">
    <source>
        <dbReference type="Proteomes" id="UP000077824"/>
    </source>
</evidence>
<dbReference type="AlphaFoldDB" id="A0A172XTL3"/>
<keyword evidence="3" id="KW-1185">Reference proteome</keyword>
<gene>
    <name evidence="2" type="ORF">A0O34_07225</name>
</gene>
<dbReference type="InterPro" id="IPR018060">
    <property type="entry name" value="HTH_AraC"/>
</dbReference>
<accession>A0A172XTL3</accession>
<proteinExistence type="predicted"/>
<organism evidence="2 3">
    <name type="scientific">Chryseobacterium glaciei</name>
    <dbReference type="NCBI Taxonomy" id="1685010"/>
    <lineage>
        <taxon>Bacteria</taxon>
        <taxon>Pseudomonadati</taxon>
        <taxon>Bacteroidota</taxon>
        <taxon>Flavobacteriia</taxon>
        <taxon>Flavobacteriales</taxon>
        <taxon>Weeksellaceae</taxon>
        <taxon>Chryseobacterium group</taxon>
        <taxon>Chryseobacterium</taxon>
    </lineage>
</organism>
<feature type="domain" description="HTH araC/xylS-type" evidence="1">
    <location>
        <begin position="150"/>
        <end position="243"/>
    </location>
</feature>
<evidence type="ECO:0000259" key="1">
    <source>
        <dbReference type="PROSITE" id="PS01124"/>
    </source>
</evidence>
<dbReference type="GO" id="GO:0043565">
    <property type="term" value="F:sequence-specific DNA binding"/>
    <property type="evidence" value="ECO:0007669"/>
    <property type="project" value="InterPro"/>
</dbReference>
<name>A0A172XTL3_9FLAO</name>
<dbReference type="EMBL" id="CP015199">
    <property type="protein sequence ID" value="ANF50318.1"/>
    <property type="molecule type" value="Genomic_DNA"/>
</dbReference>
<dbReference type="KEGG" id="chh:A0O34_07225"/>
<dbReference type="PROSITE" id="PS01124">
    <property type="entry name" value="HTH_ARAC_FAMILY_2"/>
    <property type="match status" value="1"/>
</dbReference>
<reference evidence="2 3" key="1">
    <citation type="submission" date="2016-04" db="EMBL/GenBank/DDBJ databases">
        <title>Complete Genome Sequence of Chryseobacterium sp. IHBB 10212.</title>
        <authorList>
            <person name="Pal M."/>
            <person name="Swarnkar M.K."/>
            <person name="Kaushal K."/>
            <person name="Chhibber S."/>
            <person name="Singh A.K."/>
            <person name="Gulati A."/>
        </authorList>
    </citation>
    <scope>NUCLEOTIDE SEQUENCE [LARGE SCALE GENOMIC DNA]</scope>
    <source>
        <strain evidence="2 3">IHBB 10212</strain>
    </source>
</reference>